<sequence>MNAARSDKQENFPDIHSKMHKISGDST</sequence>
<accession>A0A9P1JTK0</accession>
<protein>
    <submittedName>
        <fullName evidence="2">Uncharacterized protein</fullName>
    </submittedName>
</protein>
<gene>
    <name evidence="2" type="ORF">AZOBR_200228</name>
</gene>
<feature type="compositionally biased region" description="Basic and acidic residues" evidence="1">
    <location>
        <begin position="1"/>
        <end position="17"/>
    </location>
</feature>
<dbReference type="EMBL" id="HE577327">
    <property type="protein sequence ID" value="CCC99523.1"/>
    <property type="molecule type" value="Genomic_DNA"/>
</dbReference>
<keyword evidence="3" id="KW-1185">Reference proteome</keyword>
<evidence type="ECO:0000256" key="1">
    <source>
        <dbReference type="SAM" id="MobiDB-lite"/>
    </source>
</evidence>
<evidence type="ECO:0000313" key="2">
    <source>
        <dbReference type="EMBL" id="CCC99523.1"/>
    </source>
</evidence>
<name>A0A9P1JTK0_9PROT</name>
<evidence type="ECO:0000313" key="3">
    <source>
        <dbReference type="Proteomes" id="UP000007319"/>
    </source>
</evidence>
<feature type="region of interest" description="Disordered" evidence="1">
    <location>
        <begin position="1"/>
        <end position="27"/>
    </location>
</feature>
<dbReference type="Proteomes" id="UP000007319">
    <property type="component" value="Chromosome"/>
</dbReference>
<proteinExistence type="predicted"/>
<organism evidence="2 3">
    <name type="scientific">Azospirillum baldaniorum</name>
    <dbReference type="NCBI Taxonomy" id="1064539"/>
    <lineage>
        <taxon>Bacteria</taxon>
        <taxon>Pseudomonadati</taxon>
        <taxon>Pseudomonadota</taxon>
        <taxon>Alphaproteobacteria</taxon>
        <taxon>Rhodospirillales</taxon>
        <taxon>Azospirillaceae</taxon>
        <taxon>Azospirillum</taxon>
    </lineage>
</organism>
<reference evidence="2 3" key="1">
    <citation type="journal article" date="2011" name="PLoS Genet.">
        <title>Azospirillum genomes reveal transition of bacteria from aquatic to terrestrial environments.</title>
        <authorList>
            <person name="Wisniewski-Dye F."/>
            <person name="Borziak K."/>
            <person name="Khalsa-Moyers G."/>
            <person name="Alexandre G."/>
            <person name="Sukharnikov L.O."/>
            <person name="Wuichet K."/>
            <person name="Hurst G.B."/>
            <person name="McDonald W.H."/>
            <person name="Robertson J.S."/>
            <person name="Barbe V."/>
            <person name="Calteau A."/>
            <person name="Rouy Z."/>
            <person name="Mangenot S."/>
            <person name="Prigent-Combaret C."/>
            <person name="Normand P."/>
            <person name="Boyer M."/>
            <person name="Siguier P."/>
            <person name="Dessaux Y."/>
            <person name="Elmerich C."/>
            <person name="Condemine G."/>
            <person name="Krishnen G."/>
            <person name="Kennedy I."/>
            <person name="Paterson A.H."/>
            <person name="Gonzalez V."/>
            <person name="Mavingui P."/>
            <person name="Zhulin I.B."/>
        </authorList>
    </citation>
    <scope>NUCLEOTIDE SEQUENCE [LARGE SCALE GENOMIC DNA]</scope>
    <source>
        <strain evidence="2 3">Sp245</strain>
    </source>
</reference>
<dbReference type="AlphaFoldDB" id="A0A9P1JTK0"/>
<dbReference type="KEGG" id="abs:AZOBR_200228"/>